<sequence>MPPCLATNPNPLTVKCLPVPAPLKNPKDGSTRLPVPHMFGTKVADGRGHHATQQAILGSDLRKVGQSRRIQSNPNPESSTRMNELPPGIGQYARRKSRGGAGKPSQNVPLFTAQGLCHVEEKAPYHMTCSLHSTGMEEALPQEHRGPDLASVLVLLLLIFADYQISRTLDAAICAGITVVVSVGSFVGRVVPAVVVVVGVAVDGVDVAIIGKFPGVPAAADVAAICAEMAVIVVDDVAVVDDVRAILRDHDAAVICTGSAAVVVVDAGVGSVVVVVPVRIDVAHVDIVDRWMSPRSNLLELEDAAVHSALSSCHHRIDAIAVK</sequence>
<reference evidence="2 3" key="1">
    <citation type="journal article" date="2018" name="Cell">
        <title>The Chara Genome: Secondary Complexity and Implications for Plant Terrestrialization.</title>
        <authorList>
            <person name="Nishiyama T."/>
            <person name="Sakayama H."/>
            <person name="Vries J.D."/>
            <person name="Buschmann H."/>
            <person name="Saint-Marcoux D."/>
            <person name="Ullrich K.K."/>
            <person name="Haas F.B."/>
            <person name="Vanderstraeten L."/>
            <person name="Becker D."/>
            <person name="Lang D."/>
            <person name="Vosolsobe S."/>
            <person name="Rombauts S."/>
            <person name="Wilhelmsson P.K.I."/>
            <person name="Janitza P."/>
            <person name="Kern R."/>
            <person name="Heyl A."/>
            <person name="Rumpler F."/>
            <person name="Villalobos L.I.A.C."/>
            <person name="Clay J.M."/>
            <person name="Skokan R."/>
            <person name="Toyoda A."/>
            <person name="Suzuki Y."/>
            <person name="Kagoshima H."/>
            <person name="Schijlen E."/>
            <person name="Tajeshwar N."/>
            <person name="Catarino B."/>
            <person name="Hetherington A.J."/>
            <person name="Saltykova A."/>
            <person name="Bonnot C."/>
            <person name="Breuninger H."/>
            <person name="Symeonidi A."/>
            <person name="Radhakrishnan G.V."/>
            <person name="Van Nieuwerburgh F."/>
            <person name="Deforce D."/>
            <person name="Chang C."/>
            <person name="Karol K.G."/>
            <person name="Hedrich R."/>
            <person name="Ulvskov P."/>
            <person name="Glockner G."/>
            <person name="Delwiche C.F."/>
            <person name="Petrasek J."/>
            <person name="Van de Peer Y."/>
            <person name="Friml J."/>
            <person name="Beilby M."/>
            <person name="Dolan L."/>
            <person name="Kohara Y."/>
            <person name="Sugano S."/>
            <person name="Fujiyama A."/>
            <person name="Delaux P.-M."/>
            <person name="Quint M."/>
            <person name="TheiBen G."/>
            <person name="Hagemann M."/>
            <person name="Harholt J."/>
            <person name="Dunand C."/>
            <person name="Zachgo S."/>
            <person name="Langdale J."/>
            <person name="Maumus F."/>
            <person name="Straeten D.V.D."/>
            <person name="Gould S.B."/>
            <person name="Rensing S.A."/>
        </authorList>
    </citation>
    <scope>NUCLEOTIDE SEQUENCE [LARGE SCALE GENOMIC DNA]</scope>
    <source>
        <strain evidence="2 3">S276</strain>
    </source>
</reference>
<evidence type="ECO:0000313" key="2">
    <source>
        <dbReference type="EMBL" id="GBG87633.1"/>
    </source>
</evidence>
<name>A0A388LZF1_CHABU</name>
<dbReference type="Gramene" id="GBG87633">
    <property type="protein sequence ID" value="GBG87633"/>
    <property type="gene ID" value="CBR_g45786"/>
</dbReference>
<accession>A0A388LZF1</accession>
<dbReference type="AlphaFoldDB" id="A0A388LZF1"/>
<protein>
    <submittedName>
        <fullName evidence="2">Uncharacterized protein</fullName>
    </submittedName>
</protein>
<proteinExistence type="predicted"/>
<feature type="compositionally biased region" description="Polar residues" evidence="1">
    <location>
        <begin position="68"/>
        <end position="82"/>
    </location>
</feature>
<feature type="region of interest" description="Disordered" evidence="1">
    <location>
        <begin position="57"/>
        <end position="106"/>
    </location>
</feature>
<evidence type="ECO:0000313" key="3">
    <source>
        <dbReference type="Proteomes" id="UP000265515"/>
    </source>
</evidence>
<evidence type="ECO:0000256" key="1">
    <source>
        <dbReference type="SAM" id="MobiDB-lite"/>
    </source>
</evidence>
<organism evidence="2 3">
    <name type="scientific">Chara braunii</name>
    <name type="common">Braun's stonewort</name>
    <dbReference type="NCBI Taxonomy" id="69332"/>
    <lineage>
        <taxon>Eukaryota</taxon>
        <taxon>Viridiplantae</taxon>
        <taxon>Streptophyta</taxon>
        <taxon>Charophyceae</taxon>
        <taxon>Charales</taxon>
        <taxon>Characeae</taxon>
        <taxon>Chara</taxon>
    </lineage>
</organism>
<gene>
    <name evidence="2" type="ORF">CBR_g45786</name>
</gene>
<dbReference type="EMBL" id="BFEA01000624">
    <property type="protein sequence ID" value="GBG87633.1"/>
    <property type="molecule type" value="Genomic_DNA"/>
</dbReference>
<comment type="caution">
    <text evidence="2">The sequence shown here is derived from an EMBL/GenBank/DDBJ whole genome shotgun (WGS) entry which is preliminary data.</text>
</comment>
<dbReference type="Proteomes" id="UP000265515">
    <property type="component" value="Unassembled WGS sequence"/>
</dbReference>
<keyword evidence="3" id="KW-1185">Reference proteome</keyword>